<keyword evidence="1" id="KW-0175">Coiled coil</keyword>
<sequence>MSILSVLGSLGGSLWASSQNKSSAQDSIAFQKETLQNRNQWTVEDLKKAGLNPILAAGTTQSTAHGAQATAENPATGAVQSAVATKQLRLAERQQQNADMLAKSQADLNSAQAARATAEAQDYASKSDAGFYISQTDQMGASAEQARENVKYMGAQQQEIREKINESQARQRQIAEQTRRVNHEIQKIRDEQNELRSRLQLNLSHASESTTRSSLNRANEAVAQKVAQLHELEKSLTQEKIQTQKFITFDKAADVDLKSLQIPGAKNEAAWQGSPVGRFIERHTPRVLPVHRKK</sequence>
<dbReference type="EMBL" id="OM869624">
    <property type="protein sequence ID" value="UPW41539.1"/>
    <property type="molecule type" value="Genomic_DNA"/>
</dbReference>
<organism evidence="2">
    <name type="scientific">Peromfec virus RodF8_61</name>
    <dbReference type="NCBI Taxonomy" id="2929387"/>
    <lineage>
        <taxon>Viruses</taxon>
        <taxon>Monodnaviria</taxon>
        <taxon>Sangervirae</taxon>
        <taxon>Phixviricota</taxon>
        <taxon>Malgrandaviricetes</taxon>
        <taxon>Petitvirales</taxon>
        <taxon>Microviridae</taxon>
    </lineage>
</organism>
<reference evidence="2" key="1">
    <citation type="submission" date="2022-02" db="EMBL/GenBank/DDBJ databases">
        <title>Towards deciphering the DNA virus diversity associated with rodent species in the families Cricetidae and Heteromyidae.</title>
        <authorList>
            <person name="Lund M."/>
            <person name="Larsen B.B."/>
            <person name="Gryseels S."/>
            <person name="Kraberger S."/>
            <person name="Rowsey D.M."/>
            <person name="Steger L."/>
            <person name="Yule K.M."/>
            <person name="Upham N.S."/>
            <person name="Worobey M."/>
            <person name="Van Doorslaer K."/>
            <person name="Varsani A."/>
        </authorList>
    </citation>
    <scope>NUCLEOTIDE SEQUENCE</scope>
    <source>
        <strain evidence="2">NeonRodF8_61</strain>
    </source>
</reference>
<evidence type="ECO:0000256" key="1">
    <source>
        <dbReference type="SAM" id="Coils"/>
    </source>
</evidence>
<proteinExistence type="predicted"/>
<accession>A0A976N1J4</accession>
<feature type="coiled-coil region" evidence="1">
    <location>
        <begin position="174"/>
        <end position="235"/>
    </location>
</feature>
<evidence type="ECO:0000313" key="2">
    <source>
        <dbReference type="EMBL" id="UPW41539.1"/>
    </source>
</evidence>
<name>A0A976N1J4_9VIRU</name>
<protein>
    <submittedName>
        <fullName evidence="2">DNA pilot protein</fullName>
    </submittedName>
</protein>